<feature type="domain" description="PIK-related kinase FAT" evidence="1">
    <location>
        <begin position="1"/>
        <end position="26"/>
    </location>
</feature>
<dbReference type="Proteomes" id="UP000287033">
    <property type="component" value="Unassembled WGS sequence"/>
</dbReference>
<dbReference type="OrthoDB" id="9382274at2759"/>
<proteinExistence type="predicted"/>
<feature type="non-terminal residue" evidence="2">
    <location>
        <position position="1"/>
    </location>
</feature>
<protein>
    <recommendedName>
        <fullName evidence="1">PIK-related kinase FAT domain-containing protein</fullName>
    </recommendedName>
</protein>
<name>A0A401TH27_CHIPU</name>
<evidence type="ECO:0000313" key="3">
    <source>
        <dbReference type="Proteomes" id="UP000287033"/>
    </source>
</evidence>
<dbReference type="STRING" id="137246.A0A401TH27"/>
<dbReference type="AlphaFoldDB" id="A0A401TH27"/>
<keyword evidence="3" id="KW-1185">Reference proteome</keyword>
<dbReference type="EMBL" id="BEZZ01062394">
    <property type="protein sequence ID" value="GCC41974.1"/>
    <property type="molecule type" value="Genomic_DNA"/>
</dbReference>
<dbReference type="InterPro" id="IPR003151">
    <property type="entry name" value="PIK-rel_kinase_FAT"/>
</dbReference>
<sequence length="35" mass="3753">CIDKARDLLDTELTAMAGESYSRAYGNSFIAVATV</sequence>
<evidence type="ECO:0000313" key="2">
    <source>
        <dbReference type="EMBL" id="GCC41974.1"/>
    </source>
</evidence>
<dbReference type="Pfam" id="PF02259">
    <property type="entry name" value="FAT"/>
    <property type="match status" value="1"/>
</dbReference>
<comment type="caution">
    <text evidence="2">The sequence shown here is derived from an EMBL/GenBank/DDBJ whole genome shotgun (WGS) entry which is preliminary data.</text>
</comment>
<evidence type="ECO:0000259" key="1">
    <source>
        <dbReference type="Pfam" id="PF02259"/>
    </source>
</evidence>
<accession>A0A401TH27</accession>
<organism evidence="2 3">
    <name type="scientific">Chiloscyllium punctatum</name>
    <name type="common">Brownbanded bambooshark</name>
    <name type="synonym">Hemiscyllium punctatum</name>
    <dbReference type="NCBI Taxonomy" id="137246"/>
    <lineage>
        <taxon>Eukaryota</taxon>
        <taxon>Metazoa</taxon>
        <taxon>Chordata</taxon>
        <taxon>Craniata</taxon>
        <taxon>Vertebrata</taxon>
        <taxon>Chondrichthyes</taxon>
        <taxon>Elasmobranchii</taxon>
        <taxon>Galeomorphii</taxon>
        <taxon>Galeoidea</taxon>
        <taxon>Orectolobiformes</taxon>
        <taxon>Hemiscylliidae</taxon>
        <taxon>Chiloscyllium</taxon>
    </lineage>
</organism>
<reference evidence="2 3" key="1">
    <citation type="journal article" date="2018" name="Nat. Ecol. Evol.">
        <title>Shark genomes provide insights into elasmobranch evolution and the origin of vertebrates.</title>
        <authorList>
            <person name="Hara Y"/>
            <person name="Yamaguchi K"/>
            <person name="Onimaru K"/>
            <person name="Kadota M"/>
            <person name="Koyanagi M"/>
            <person name="Keeley SD"/>
            <person name="Tatsumi K"/>
            <person name="Tanaka K"/>
            <person name="Motone F"/>
            <person name="Kageyama Y"/>
            <person name="Nozu R"/>
            <person name="Adachi N"/>
            <person name="Nishimura O"/>
            <person name="Nakagawa R"/>
            <person name="Tanegashima C"/>
            <person name="Kiyatake I"/>
            <person name="Matsumoto R"/>
            <person name="Murakumo K"/>
            <person name="Nishida K"/>
            <person name="Terakita A"/>
            <person name="Kuratani S"/>
            <person name="Sato K"/>
            <person name="Hyodo S Kuraku.S."/>
        </authorList>
    </citation>
    <scope>NUCLEOTIDE SEQUENCE [LARGE SCALE GENOMIC DNA]</scope>
</reference>
<gene>
    <name evidence="2" type="ORF">chiPu_0025633</name>
</gene>